<dbReference type="GO" id="GO:0005886">
    <property type="term" value="C:plasma membrane"/>
    <property type="evidence" value="ECO:0007669"/>
    <property type="project" value="TreeGrafter"/>
</dbReference>
<keyword evidence="4 8" id="KW-0812">Transmembrane</keyword>
<dbReference type="Gene3D" id="1.20.1730.10">
    <property type="entry name" value="Sodium/glucose cotransporter"/>
    <property type="match status" value="1"/>
</dbReference>
<dbReference type="Pfam" id="PF00474">
    <property type="entry name" value="SSF"/>
    <property type="match status" value="1"/>
</dbReference>
<reference evidence="9 10" key="1">
    <citation type="submission" date="2019-08" db="EMBL/GenBank/DDBJ databases">
        <title>In-depth cultivation of the pig gut microbiome towards novel bacterial diversity and tailored functional studies.</title>
        <authorList>
            <person name="Wylensek D."/>
            <person name="Hitch T.C.A."/>
            <person name="Clavel T."/>
        </authorList>
    </citation>
    <scope>NUCLEOTIDE SEQUENCE [LARGE SCALE GENOMIC DNA]</scope>
    <source>
        <strain evidence="9 10">Med78-601-WT-4W-RMD-3</strain>
    </source>
</reference>
<dbReference type="EMBL" id="VULR01000002">
    <property type="protein sequence ID" value="MSS42543.1"/>
    <property type="molecule type" value="Genomic_DNA"/>
</dbReference>
<comment type="similarity">
    <text evidence="2 7">Belongs to the sodium:solute symporter (SSF) (TC 2.A.21) family.</text>
</comment>
<evidence type="ECO:0000313" key="10">
    <source>
        <dbReference type="Proteomes" id="UP000462760"/>
    </source>
</evidence>
<dbReference type="Proteomes" id="UP000462760">
    <property type="component" value="Unassembled WGS sequence"/>
</dbReference>
<comment type="caution">
    <text evidence="9">The sequence shown here is derived from an EMBL/GenBank/DDBJ whole genome shotgun (WGS) entry which is preliminary data.</text>
</comment>
<comment type="subcellular location">
    <subcellularLocation>
        <location evidence="1">Membrane</location>
        <topology evidence="1">Multi-pass membrane protein</topology>
    </subcellularLocation>
</comment>
<feature type="transmembrane region" description="Helical" evidence="8">
    <location>
        <begin position="117"/>
        <end position="139"/>
    </location>
</feature>
<dbReference type="InterPro" id="IPR038377">
    <property type="entry name" value="Na/Glc_symporter_sf"/>
</dbReference>
<evidence type="ECO:0000256" key="5">
    <source>
        <dbReference type="ARBA" id="ARBA00022989"/>
    </source>
</evidence>
<evidence type="ECO:0000256" key="2">
    <source>
        <dbReference type="ARBA" id="ARBA00006434"/>
    </source>
</evidence>
<sequence length="468" mass="50203">MKVKNIYLIVILGYILGIAVYGWYLNRKHIETSDDFVTGGRRIPLPILIGTLLATWMGSGMVTGTANFIYTYGPIAGLIHLIGEPLGLLLVALFLAKRAREKTSYTIPELIEIKYGPVARVILAICIILSYVGIVSYQFQAGGYILNITTGINVEIGTLISAIIIIFLSVVGGLVSVAYTDAVGTLIIFIAMIIGLPIAVKQAGGLSGMISAIPAEQLSVTGKLSGVQLLGYTLPTIFLVLGEQNLYQRFGSAKDVEESRKSGIGLFWLGLLLDILILGLVTPGIVLYPNLENPDTAFFQVAMGLPEIIGAFMLASSVALFITTADSYLLSAGTNVTYDFWARFINKDASDKEKLIVTRVSIVVLGIIALVVGKFFPSILSMQMYAYSIYGAAVTPAFLACLFWDKATKAGGLTSIIVGGLTVLIWEIVLKNPMGLNSIVIAGPLSIICLIIVSLMTQSSLKKSQVNE</sequence>
<dbReference type="CDD" id="cd10322">
    <property type="entry name" value="SLC5sbd"/>
    <property type="match status" value="1"/>
</dbReference>
<feature type="transmembrane region" description="Helical" evidence="8">
    <location>
        <begin position="45"/>
        <end position="69"/>
    </location>
</feature>
<name>A0A844FEW5_9FIRM</name>
<keyword evidence="5 8" id="KW-1133">Transmembrane helix</keyword>
<dbReference type="PROSITE" id="PS50283">
    <property type="entry name" value="NA_SOLUT_SYMP_3"/>
    <property type="match status" value="1"/>
</dbReference>
<feature type="transmembrane region" description="Helical" evidence="8">
    <location>
        <begin position="224"/>
        <end position="242"/>
    </location>
</feature>
<dbReference type="InterPro" id="IPR050277">
    <property type="entry name" value="Sodium:Solute_Symporter"/>
</dbReference>
<dbReference type="AlphaFoldDB" id="A0A844FEW5"/>
<feature type="transmembrane region" description="Helical" evidence="8">
    <location>
        <begin position="186"/>
        <end position="204"/>
    </location>
</feature>
<feature type="transmembrane region" description="Helical" evidence="8">
    <location>
        <begin position="308"/>
        <end position="334"/>
    </location>
</feature>
<keyword evidence="3" id="KW-0813">Transport</keyword>
<feature type="transmembrane region" description="Helical" evidence="8">
    <location>
        <begin position="263"/>
        <end position="288"/>
    </location>
</feature>
<feature type="transmembrane region" description="Helical" evidence="8">
    <location>
        <begin position="159"/>
        <end position="179"/>
    </location>
</feature>
<feature type="transmembrane region" description="Helical" evidence="8">
    <location>
        <begin position="435"/>
        <end position="455"/>
    </location>
</feature>
<dbReference type="PANTHER" id="PTHR48086">
    <property type="entry name" value="SODIUM/PROLINE SYMPORTER-RELATED"/>
    <property type="match status" value="1"/>
</dbReference>
<evidence type="ECO:0000256" key="4">
    <source>
        <dbReference type="ARBA" id="ARBA00022692"/>
    </source>
</evidence>
<dbReference type="InterPro" id="IPR001734">
    <property type="entry name" value="Na/solute_symporter"/>
</dbReference>
<feature type="transmembrane region" description="Helical" evidence="8">
    <location>
        <begin position="384"/>
        <end position="404"/>
    </location>
</feature>
<dbReference type="PANTHER" id="PTHR48086:SF7">
    <property type="entry name" value="SODIUM-SOLUTE SYMPORTER-RELATED"/>
    <property type="match status" value="1"/>
</dbReference>
<evidence type="ECO:0000256" key="3">
    <source>
        <dbReference type="ARBA" id="ARBA00022448"/>
    </source>
</evidence>
<proteinExistence type="inferred from homology"/>
<evidence type="ECO:0000313" key="9">
    <source>
        <dbReference type="EMBL" id="MSS42543.1"/>
    </source>
</evidence>
<gene>
    <name evidence="9" type="ORF">FYJ27_02160</name>
</gene>
<feature type="transmembrane region" description="Helical" evidence="8">
    <location>
        <begin position="75"/>
        <end position="96"/>
    </location>
</feature>
<accession>A0A844FEW5</accession>
<feature type="transmembrane region" description="Helical" evidence="8">
    <location>
        <begin position="355"/>
        <end position="372"/>
    </location>
</feature>
<evidence type="ECO:0000256" key="6">
    <source>
        <dbReference type="ARBA" id="ARBA00023136"/>
    </source>
</evidence>
<protein>
    <submittedName>
        <fullName evidence="9">Sodium:solute symporter family protein</fullName>
    </submittedName>
</protein>
<feature type="transmembrane region" description="Helical" evidence="8">
    <location>
        <begin position="6"/>
        <end position="24"/>
    </location>
</feature>
<feature type="transmembrane region" description="Helical" evidence="8">
    <location>
        <begin position="411"/>
        <end position="429"/>
    </location>
</feature>
<dbReference type="GO" id="GO:0022857">
    <property type="term" value="F:transmembrane transporter activity"/>
    <property type="evidence" value="ECO:0007669"/>
    <property type="project" value="InterPro"/>
</dbReference>
<organism evidence="9 10">
    <name type="scientific">Anaerosalibacter bizertensis</name>
    <dbReference type="NCBI Taxonomy" id="932217"/>
    <lineage>
        <taxon>Bacteria</taxon>
        <taxon>Bacillati</taxon>
        <taxon>Bacillota</taxon>
        <taxon>Tissierellia</taxon>
        <taxon>Tissierellales</taxon>
        <taxon>Sporanaerobacteraceae</taxon>
        <taxon>Anaerosalibacter</taxon>
    </lineage>
</organism>
<evidence type="ECO:0000256" key="7">
    <source>
        <dbReference type="RuleBase" id="RU362091"/>
    </source>
</evidence>
<evidence type="ECO:0000256" key="8">
    <source>
        <dbReference type="SAM" id="Phobius"/>
    </source>
</evidence>
<evidence type="ECO:0000256" key="1">
    <source>
        <dbReference type="ARBA" id="ARBA00004141"/>
    </source>
</evidence>
<keyword evidence="6 8" id="KW-0472">Membrane</keyword>